<feature type="region of interest" description="Disordered" evidence="2">
    <location>
        <begin position="531"/>
        <end position="561"/>
    </location>
</feature>
<reference evidence="4" key="1">
    <citation type="journal article" date="2019" name="Int. J. Syst. Evol. Microbiol.">
        <title>The Global Catalogue of Microorganisms (GCM) 10K type strain sequencing project: providing services to taxonomists for standard genome sequencing and annotation.</title>
        <authorList>
            <consortium name="The Broad Institute Genomics Platform"/>
            <consortium name="The Broad Institute Genome Sequencing Center for Infectious Disease"/>
            <person name="Wu L."/>
            <person name="Ma J."/>
        </authorList>
    </citation>
    <scope>NUCLEOTIDE SEQUENCE [LARGE SCALE GENOMIC DNA]</scope>
    <source>
        <strain evidence="4">JCM 17906</strain>
    </source>
</reference>
<dbReference type="EMBL" id="BAABGT010000075">
    <property type="protein sequence ID" value="GAA4553365.1"/>
    <property type="molecule type" value="Genomic_DNA"/>
</dbReference>
<gene>
    <name evidence="3" type="ORF">GCM10023175_49110</name>
</gene>
<dbReference type="Proteomes" id="UP001501598">
    <property type="component" value="Unassembled WGS sequence"/>
</dbReference>
<sequence>MSVPVMWQMNRVRIDRMGPQAARFLDVELDFRDREDKPVDSILWLRNGGGKSTVLSLICALIRPARRDFLATAATGKHLEDYVLGADTGHVVVEWSGPDGRRLVTGAVYEWADRAQPADPNRDHDRLGARWYLFEHVAGRAELDLLPFAAGEQRFTQKDFVTALRAWDAVPGAGVVVTERQDKWRQVLDERGLDPAIFTALLQMNATEGGIEGQFQFRNADQFVQYLLELIVDPEVPAQVSQILEKVRAGLAERPQLLADLAFATEAVPRLQALAEGRAALDAAVEAEESVRARASGLAGRIAAAGAAAQAAEATHADAQEVLSARLTDLRTAAADAESRGRVLRGLAARYTLLAAEAELDRRQRTQTEARERRAARRAVGDLLRLRETQARVRSLEEQQAAAELDAEPLRRAAEDAAARYARSLDLALAEQAEQAAELRERRDAAGAAAEAGRQRASGARTVVGRLTAEVEGARSRLADLEAAVAAARAAGHVEAAEEVPAALDRHRSAGAAAAEELVRLAEERATARERREELRAAEDELAAERRTAAETARAAGERAADLRGRATELAAEDRLRTLSGGDEIDPVAEAGDLEELLTASIARTERRRVELAVEGAEDERALAALAATGLLPPTLDLARAREVVEEAGIPVATGWQYLADAVPQRAHAAVLRTAPALASGLLVHRAADLPGARAALAEAGLRPTTALVLATVEDLDAVVRTSVPTERTAGRGPADEPGFELVPPAAALTDQAAGGAETAARERAGAGRAGADSELAVLRDTDDDLRRRVRALRRDCPPGTLEALDRERGAAEEILARVAADLEQVAADRAELVEREHETERLREAAEEVRRAADVAGAVLAGLADRLAAAEEIRLRAAALPAEVEAVRAEIDRGEREEEAARRQAREVEEQGNALRRAELAHSEARAALTVPAAAVEAAEVVAPAEGRRAWESAQAAYRREVSDSALAAALDEARRGLVGPTEQVGALPAAVRSAATALADGPESGDAEARAAALARAEEAAEAADEAVGEARSAVRAAEAEAARHPETAALPAADLASLTIAADGSLTGGEPAPTDAAGALGMAAEADERAAAEREATERARLEHERARGLRAEAHERARDLAHQGQLLGIEPAEAAGDITVAEATEEVAAVRERVEATAAAVRRGRAALEKVAREIVVWSTSDRFAEVKPAVRDRFRVEDVAGELAGGAAALASDLEKFAVNLRGELEDLEKHKSVVVTAMTGMVRQALRSLARAQSLSELPENLGAWAGHRFLDVGPRAAVETADAVVRDRCARLVDVLTSRGAEVPRGQELLWQATNAVVGDGNWRARVLKPSTALAVERVSVERMRKWSGGEKVTISLLLFCMVAKLRATSRGRDLPGLGALPLDNPLGKANYVVFLDLQRKVAAANGVQLIFLTGVGDMKAVGRFPNIVRMRNAANRGREYVRVAERIQADEDPSGAIATTRLHRDDPVLTLL</sequence>
<evidence type="ECO:0000256" key="1">
    <source>
        <dbReference type="SAM" id="Coils"/>
    </source>
</evidence>
<feature type="coiled-coil region" evidence="1">
    <location>
        <begin position="386"/>
        <end position="491"/>
    </location>
</feature>
<evidence type="ECO:0000313" key="3">
    <source>
        <dbReference type="EMBL" id="GAA4553365.1"/>
    </source>
</evidence>
<name>A0ABP8RZ27_9PSEU</name>
<keyword evidence="1" id="KW-0175">Coiled coil</keyword>
<comment type="caution">
    <text evidence="3">The sequence shown here is derived from an EMBL/GenBank/DDBJ whole genome shotgun (WGS) entry which is preliminary data.</text>
</comment>
<evidence type="ECO:0000313" key="4">
    <source>
        <dbReference type="Proteomes" id="UP001501598"/>
    </source>
</evidence>
<evidence type="ECO:0000256" key="2">
    <source>
        <dbReference type="SAM" id="MobiDB-lite"/>
    </source>
</evidence>
<organism evidence="3 4">
    <name type="scientific">Pseudonocardia xishanensis</name>
    <dbReference type="NCBI Taxonomy" id="630995"/>
    <lineage>
        <taxon>Bacteria</taxon>
        <taxon>Bacillati</taxon>
        <taxon>Actinomycetota</taxon>
        <taxon>Actinomycetes</taxon>
        <taxon>Pseudonocardiales</taxon>
        <taxon>Pseudonocardiaceae</taxon>
        <taxon>Pseudonocardia</taxon>
    </lineage>
</organism>
<feature type="coiled-coil region" evidence="1">
    <location>
        <begin position="885"/>
        <end position="919"/>
    </location>
</feature>
<proteinExistence type="predicted"/>
<feature type="region of interest" description="Disordered" evidence="2">
    <location>
        <begin position="752"/>
        <end position="773"/>
    </location>
</feature>
<accession>A0ABP8RZ27</accession>
<protein>
    <recommendedName>
        <fullName evidence="5">Chromosome partition protein Smc</fullName>
    </recommendedName>
</protein>
<dbReference type="RefSeq" id="WP_345423090.1">
    <property type="nucleotide sequence ID" value="NZ_BAABGT010000075.1"/>
</dbReference>
<feature type="compositionally biased region" description="Basic and acidic residues" evidence="2">
    <location>
        <begin position="531"/>
        <end position="549"/>
    </location>
</feature>
<feature type="compositionally biased region" description="Basic and acidic residues" evidence="2">
    <location>
        <begin position="1089"/>
        <end position="1109"/>
    </location>
</feature>
<evidence type="ECO:0008006" key="5">
    <source>
        <dbReference type="Google" id="ProtNLM"/>
    </source>
</evidence>
<feature type="region of interest" description="Disordered" evidence="2">
    <location>
        <begin position="1084"/>
        <end position="1109"/>
    </location>
</feature>
<feature type="coiled-coil region" evidence="1">
    <location>
        <begin position="1016"/>
        <end position="1043"/>
    </location>
</feature>
<keyword evidence="4" id="KW-1185">Reference proteome</keyword>